<reference evidence="2" key="1">
    <citation type="submission" date="2023-03" db="EMBL/GenBank/DDBJ databases">
        <title>Massive genome expansion in bonnet fungi (Mycena s.s.) driven by repeated elements and novel gene families across ecological guilds.</title>
        <authorList>
            <consortium name="Lawrence Berkeley National Laboratory"/>
            <person name="Harder C.B."/>
            <person name="Miyauchi S."/>
            <person name="Viragh M."/>
            <person name="Kuo A."/>
            <person name="Thoen E."/>
            <person name="Andreopoulos B."/>
            <person name="Lu D."/>
            <person name="Skrede I."/>
            <person name="Drula E."/>
            <person name="Henrissat B."/>
            <person name="Morin E."/>
            <person name="Kohler A."/>
            <person name="Barry K."/>
            <person name="LaButti K."/>
            <person name="Morin E."/>
            <person name="Salamov A."/>
            <person name="Lipzen A."/>
            <person name="Mereny Z."/>
            <person name="Hegedus B."/>
            <person name="Baldrian P."/>
            <person name="Stursova M."/>
            <person name="Weitz H."/>
            <person name="Taylor A."/>
            <person name="Grigoriev I.V."/>
            <person name="Nagy L.G."/>
            <person name="Martin F."/>
            <person name="Kauserud H."/>
        </authorList>
    </citation>
    <scope>NUCLEOTIDE SEQUENCE</scope>
    <source>
        <strain evidence="2">CBHHK067</strain>
    </source>
</reference>
<protein>
    <submittedName>
        <fullName evidence="2">Uncharacterized protein</fullName>
    </submittedName>
</protein>
<comment type="caution">
    <text evidence="2">The sequence shown here is derived from an EMBL/GenBank/DDBJ whole genome shotgun (WGS) entry which is preliminary data.</text>
</comment>
<feature type="region of interest" description="Disordered" evidence="1">
    <location>
        <begin position="1"/>
        <end position="181"/>
    </location>
</feature>
<dbReference type="Proteomes" id="UP001221757">
    <property type="component" value="Unassembled WGS sequence"/>
</dbReference>
<evidence type="ECO:0000313" key="2">
    <source>
        <dbReference type="EMBL" id="KAJ7700122.1"/>
    </source>
</evidence>
<proteinExistence type="predicted"/>
<accession>A0AAD7DWV2</accession>
<gene>
    <name evidence="2" type="ORF">B0H17DRAFT_1048675</name>
</gene>
<dbReference type="AlphaFoldDB" id="A0AAD7DWV2"/>
<sequence length="181" mass="19866">MDDSPPPAYSKEYKRPVVVSLNPAPAGAPLDRPESLSKKKGRDSFPTPRPLPRPPGGESAIKPGMVAPLRVHKKAQSTAIPSVERPWKPPSLDRGPPNGWDSAVHPQFRHREAELAPSPVSSHQKYLGRPASPPTPREYARSADHFQPPITDDERAIYARRVPANRPPQVAATVDANSFYK</sequence>
<organism evidence="2 3">
    <name type="scientific">Mycena rosella</name>
    <name type="common">Pink bonnet</name>
    <name type="synonym">Agaricus rosellus</name>
    <dbReference type="NCBI Taxonomy" id="1033263"/>
    <lineage>
        <taxon>Eukaryota</taxon>
        <taxon>Fungi</taxon>
        <taxon>Dikarya</taxon>
        <taxon>Basidiomycota</taxon>
        <taxon>Agaricomycotina</taxon>
        <taxon>Agaricomycetes</taxon>
        <taxon>Agaricomycetidae</taxon>
        <taxon>Agaricales</taxon>
        <taxon>Marasmiineae</taxon>
        <taxon>Mycenaceae</taxon>
        <taxon>Mycena</taxon>
    </lineage>
</organism>
<evidence type="ECO:0000256" key="1">
    <source>
        <dbReference type="SAM" id="MobiDB-lite"/>
    </source>
</evidence>
<evidence type="ECO:0000313" key="3">
    <source>
        <dbReference type="Proteomes" id="UP001221757"/>
    </source>
</evidence>
<name>A0AAD7DWV2_MYCRO</name>
<dbReference type="EMBL" id="JARKIE010000021">
    <property type="protein sequence ID" value="KAJ7700122.1"/>
    <property type="molecule type" value="Genomic_DNA"/>
</dbReference>
<keyword evidence="3" id="KW-1185">Reference proteome</keyword>